<proteinExistence type="predicted"/>
<keyword evidence="2" id="KW-1185">Reference proteome</keyword>
<dbReference type="Proteomes" id="UP000298493">
    <property type="component" value="Unassembled WGS sequence"/>
</dbReference>
<protein>
    <submittedName>
        <fullName evidence="1">Uncharacterized protein</fullName>
    </submittedName>
</protein>
<gene>
    <name evidence="1" type="ORF">E6O75_ATG10208</name>
</gene>
<evidence type="ECO:0000313" key="2">
    <source>
        <dbReference type="Proteomes" id="UP000298493"/>
    </source>
</evidence>
<organism evidence="1 2">
    <name type="scientific">Venturia nashicola</name>
    <dbReference type="NCBI Taxonomy" id="86259"/>
    <lineage>
        <taxon>Eukaryota</taxon>
        <taxon>Fungi</taxon>
        <taxon>Dikarya</taxon>
        <taxon>Ascomycota</taxon>
        <taxon>Pezizomycotina</taxon>
        <taxon>Dothideomycetes</taxon>
        <taxon>Pleosporomycetidae</taxon>
        <taxon>Venturiales</taxon>
        <taxon>Venturiaceae</taxon>
        <taxon>Venturia</taxon>
    </lineage>
</organism>
<dbReference type="OrthoDB" id="10478933at2759"/>
<reference evidence="1 2" key="1">
    <citation type="submission" date="2019-04" db="EMBL/GenBank/DDBJ databases">
        <title>High contiguity whole genome sequence and gene annotation resource for two Venturia nashicola isolates.</title>
        <authorList>
            <person name="Prokchorchik M."/>
            <person name="Won K."/>
            <person name="Lee Y."/>
            <person name="Choi E.D."/>
            <person name="Segonzac C."/>
            <person name="Sohn K.H."/>
        </authorList>
    </citation>
    <scope>NUCLEOTIDE SEQUENCE [LARGE SCALE GENOMIC DNA]</scope>
    <source>
        <strain evidence="1 2">PRI2</strain>
    </source>
</reference>
<evidence type="ECO:0000313" key="1">
    <source>
        <dbReference type="EMBL" id="TID12855.1"/>
    </source>
</evidence>
<name>A0A4Z1NYX6_9PEZI</name>
<dbReference type="EMBL" id="SNSC02000032">
    <property type="protein sequence ID" value="TID12855.1"/>
    <property type="molecule type" value="Genomic_DNA"/>
</dbReference>
<sequence length="157" mass="18268">MSTTNKTATLPSLPQELRQNVLAIAFDDAASKDIKLNQGLRKLTWDMKKEARELVKMVHHPRYIDKEPFFHQSYIPAIHKLAYALSLAFPALEEDIKFMLEKCLDKFEEENNEVFNKDELESRRQPIGPIANCFPYPRPAPHSWLPLALQLRRVVVR</sequence>
<accession>A0A4Z1NYX6</accession>
<comment type="caution">
    <text evidence="1">The sequence shown here is derived from an EMBL/GenBank/DDBJ whole genome shotgun (WGS) entry which is preliminary data.</text>
</comment>
<dbReference type="AlphaFoldDB" id="A0A4Z1NYX6"/>